<feature type="non-terminal residue" evidence="2">
    <location>
        <position position="71"/>
    </location>
</feature>
<dbReference type="GO" id="GO:0047429">
    <property type="term" value="F:nucleoside triphosphate diphosphatase activity"/>
    <property type="evidence" value="ECO:0007669"/>
    <property type="project" value="InterPro"/>
</dbReference>
<reference evidence="2" key="1">
    <citation type="submission" date="2018-05" db="EMBL/GenBank/DDBJ databases">
        <authorList>
            <person name="Lanie J.A."/>
            <person name="Ng W.-L."/>
            <person name="Kazmierczak K.M."/>
            <person name="Andrzejewski T.M."/>
            <person name="Davidsen T.M."/>
            <person name="Wayne K.J."/>
            <person name="Tettelin H."/>
            <person name="Glass J.I."/>
            <person name="Rusch D."/>
            <person name="Podicherti R."/>
            <person name="Tsui H.-C.T."/>
            <person name="Winkler M.E."/>
        </authorList>
    </citation>
    <scope>NUCLEOTIDE SEQUENCE</scope>
</reference>
<dbReference type="Gene3D" id="3.90.950.10">
    <property type="match status" value="1"/>
</dbReference>
<evidence type="ECO:0000256" key="1">
    <source>
        <dbReference type="ARBA" id="ARBA00022801"/>
    </source>
</evidence>
<accession>A0A382FBY4</accession>
<dbReference type="InterPro" id="IPR003697">
    <property type="entry name" value="Maf-like"/>
</dbReference>
<name>A0A382FBY4_9ZZZZ</name>
<organism evidence="2">
    <name type="scientific">marine metagenome</name>
    <dbReference type="NCBI Taxonomy" id="408172"/>
    <lineage>
        <taxon>unclassified sequences</taxon>
        <taxon>metagenomes</taxon>
        <taxon>ecological metagenomes</taxon>
    </lineage>
</organism>
<gene>
    <name evidence="2" type="ORF">METZ01_LOCUS212415</name>
</gene>
<dbReference type="InterPro" id="IPR029001">
    <property type="entry name" value="ITPase-like_fam"/>
</dbReference>
<keyword evidence="1" id="KW-0378">Hydrolase</keyword>
<evidence type="ECO:0000313" key="2">
    <source>
        <dbReference type="EMBL" id="SVB59561.1"/>
    </source>
</evidence>
<evidence type="ECO:0008006" key="3">
    <source>
        <dbReference type="Google" id="ProtNLM"/>
    </source>
</evidence>
<proteinExistence type="predicted"/>
<dbReference type="Pfam" id="PF02545">
    <property type="entry name" value="Maf"/>
    <property type="match status" value="1"/>
</dbReference>
<dbReference type="AlphaFoldDB" id="A0A382FBY4"/>
<sequence>MSKPTLVLASASKYRKALLQQYHLQAEQIAPRVDEVVLPLEEPRARAARLGNAKAASVLQQVTTVKSWLVI</sequence>
<protein>
    <recommendedName>
        <fullName evidence="3">Septum formation inhibitor Maf</fullName>
    </recommendedName>
</protein>
<dbReference type="SUPFAM" id="SSF52972">
    <property type="entry name" value="ITPase-like"/>
    <property type="match status" value="1"/>
</dbReference>
<dbReference type="EMBL" id="UINC01048702">
    <property type="protein sequence ID" value="SVB59561.1"/>
    <property type="molecule type" value="Genomic_DNA"/>
</dbReference>